<proteinExistence type="predicted"/>
<comment type="caution">
    <text evidence="1">The sequence shown here is derived from an EMBL/GenBank/DDBJ whole genome shotgun (WGS) entry which is preliminary data.</text>
</comment>
<dbReference type="InterPro" id="IPR036890">
    <property type="entry name" value="HATPase_C_sf"/>
</dbReference>
<accession>A0ABW9HJ09</accession>
<reference evidence="1 2" key="1">
    <citation type="submission" date="2024-12" db="EMBL/GenBank/DDBJ databases">
        <title>Forecasting of Potato common scab and diversities of Pathogenic streptomyces spp. in china.</title>
        <authorList>
            <person name="Handique U."/>
            <person name="Wu J."/>
        </authorList>
    </citation>
    <scope>NUCLEOTIDE SEQUENCE [LARGE SCALE GENOMIC DNA]</scope>
    <source>
        <strain evidence="1 2">ZRIMU1530</strain>
    </source>
</reference>
<dbReference type="Proteomes" id="UP001631957">
    <property type="component" value="Unassembled WGS sequence"/>
</dbReference>
<dbReference type="EMBL" id="JBJVNI010000002">
    <property type="protein sequence ID" value="MFM9607901.1"/>
    <property type="molecule type" value="Genomic_DNA"/>
</dbReference>
<keyword evidence="1" id="KW-0547">Nucleotide-binding</keyword>
<keyword evidence="1" id="KW-0067">ATP-binding</keyword>
<dbReference type="Gene3D" id="3.30.565.10">
    <property type="entry name" value="Histidine kinase-like ATPase, C-terminal domain"/>
    <property type="match status" value="1"/>
</dbReference>
<sequence>MTIDLPGDGICRSPRLNPTPLPFTPCLPAGLRYSFTLPADLQTPAVARNITRAVLDIHSLPLMTDAAVQTVSELTTCACRFTPGKDIYLSLRYRQDALFITLFDDHPQHTNTRLKSACETHRCTALDLLDRVIGACTGDWGIGASSTFTGGTKMWAVLPREGAEGYLRG</sequence>
<dbReference type="RefSeq" id="WP_109362027.1">
    <property type="nucleotide sequence ID" value="NZ_JBJVNI010000002.1"/>
</dbReference>
<evidence type="ECO:0000313" key="1">
    <source>
        <dbReference type="EMBL" id="MFM9607901.1"/>
    </source>
</evidence>
<dbReference type="GO" id="GO:0005524">
    <property type="term" value="F:ATP binding"/>
    <property type="evidence" value="ECO:0007669"/>
    <property type="project" value="UniProtKB-KW"/>
</dbReference>
<keyword evidence="2" id="KW-1185">Reference proteome</keyword>
<name>A0ABW9HJ09_9ACTN</name>
<gene>
    <name evidence="1" type="ORF">ACKI18_04175</name>
</gene>
<evidence type="ECO:0000313" key="2">
    <source>
        <dbReference type="Proteomes" id="UP001631957"/>
    </source>
</evidence>
<organism evidence="1 2">
    <name type="scientific">Streptomyces niveiscabiei</name>
    <dbReference type="NCBI Taxonomy" id="164115"/>
    <lineage>
        <taxon>Bacteria</taxon>
        <taxon>Bacillati</taxon>
        <taxon>Actinomycetota</taxon>
        <taxon>Actinomycetes</taxon>
        <taxon>Kitasatosporales</taxon>
        <taxon>Streptomycetaceae</taxon>
        <taxon>Streptomyces</taxon>
    </lineage>
</organism>
<protein>
    <submittedName>
        <fullName evidence="1">ATP-binding protein</fullName>
    </submittedName>
</protein>